<name>A0A939BNW9_9FIRM</name>
<evidence type="ECO:0000313" key="8">
    <source>
        <dbReference type="Proteomes" id="UP000774000"/>
    </source>
</evidence>
<reference evidence="7" key="1">
    <citation type="submission" date="2021-01" db="EMBL/GenBank/DDBJ databases">
        <title>Genomic Encyclopedia of Type Strains, Phase IV (KMG-IV): sequencing the most valuable type-strain genomes for metagenomic binning, comparative biology and taxonomic classification.</title>
        <authorList>
            <person name="Goeker M."/>
        </authorList>
    </citation>
    <scope>NUCLEOTIDE SEQUENCE</scope>
    <source>
        <strain evidence="7">DSM 23230</strain>
    </source>
</reference>
<dbReference type="InterPro" id="IPR048741">
    <property type="entry name" value="Pus10-like_C"/>
</dbReference>
<dbReference type="SUPFAM" id="SSF55120">
    <property type="entry name" value="Pseudouridine synthase"/>
    <property type="match status" value="1"/>
</dbReference>
<comment type="caution">
    <text evidence="7">The sequence shown here is derived from an EMBL/GenBank/DDBJ whole genome shotgun (WGS) entry which is preliminary data.</text>
</comment>
<protein>
    <recommendedName>
        <fullName evidence="2">tRNA pseudouridine(55) synthase</fullName>
        <ecNumber evidence="2">5.4.99.25</ecNumber>
    </recommendedName>
</protein>
<evidence type="ECO:0000256" key="3">
    <source>
        <dbReference type="ARBA" id="ARBA00022694"/>
    </source>
</evidence>
<dbReference type="GO" id="GO:0003723">
    <property type="term" value="F:RNA binding"/>
    <property type="evidence" value="ECO:0007669"/>
    <property type="project" value="InterPro"/>
</dbReference>
<comment type="similarity">
    <text evidence="1">Belongs to the pseudouridine synthase Pus10 family.</text>
</comment>
<sequence>MDLEYQRQELLAEDLCNHCLGRQFAQLGSGLENYERGYLLRNINDLSQESFKRDNLAGNLSVGGECYLCQGLFNELNKYTKLMIDRLEEYQFNTILVGTRPPESVKKKEKELWEDYGKQYAEPLKTEFNRLLAKRIMRRLNVDSDLERPDIQAVVDIPSDEVELYLSSVLVYGQYNKYVRDISQTIWNYSENSVQQVLQTPFLNEFDAVETKFHGAGREDLNVRCFAKREFILELMEPKRRTVDLEKLTTVVNQSQDQVEIFNLKFVTPDKKEVIKNRKADKTYKAIVHIDDDLSANDVLELEKLKGLVEQETPSRVLKNRGDRLRKREIYQVLAEVITSHKIELIIKTEAGAYIKELISGDNGRTQPSVAELLDCQAECERLDVISIDN</sequence>
<dbReference type="Proteomes" id="UP000774000">
    <property type="component" value="Unassembled WGS sequence"/>
</dbReference>
<evidence type="ECO:0000313" key="7">
    <source>
        <dbReference type="EMBL" id="MBM7555938.1"/>
    </source>
</evidence>
<dbReference type="InterPro" id="IPR020103">
    <property type="entry name" value="PsdUridine_synth_cat_dom_sf"/>
</dbReference>
<dbReference type="GO" id="GO:0031119">
    <property type="term" value="P:tRNA pseudouridine synthesis"/>
    <property type="evidence" value="ECO:0007669"/>
    <property type="project" value="TreeGrafter"/>
</dbReference>
<dbReference type="Pfam" id="PF21238">
    <property type="entry name" value="Pus10_C"/>
    <property type="match status" value="1"/>
</dbReference>
<dbReference type="NCBIfam" id="TIGR01213">
    <property type="entry name" value="pseudo_Pus10arc"/>
    <property type="match status" value="1"/>
</dbReference>
<dbReference type="InterPro" id="IPR055174">
    <property type="entry name" value="Pus10_THUMP_arc"/>
</dbReference>
<dbReference type="PANTHER" id="PTHR21568:SF0">
    <property type="entry name" value="TRNA PSEUDOURIDINE SYNTHASE PUS10"/>
    <property type="match status" value="1"/>
</dbReference>
<dbReference type="GO" id="GO:0160148">
    <property type="term" value="F:tRNA pseudouridine(55) synthase activity"/>
    <property type="evidence" value="ECO:0007669"/>
    <property type="project" value="UniProtKB-EC"/>
</dbReference>
<evidence type="ECO:0000256" key="2">
    <source>
        <dbReference type="ARBA" id="ARBA00012787"/>
    </source>
</evidence>
<keyword evidence="3" id="KW-0819">tRNA processing</keyword>
<dbReference type="PANTHER" id="PTHR21568">
    <property type="entry name" value="TRNA PSEUDOURIDINE SYNTHASE PUS10"/>
    <property type="match status" value="1"/>
</dbReference>
<evidence type="ECO:0000256" key="4">
    <source>
        <dbReference type="ARBA" id="ARBA00023235"/>
    </source>
</evidence>
<feature type="domain" description="Pus10-like C-terminal" evidence="5">
    <location>
        <begin position="171"/>
        <end position="389"/>
    </location>
</feature>
<proteinExistence type="inferred from homology"/>
<accession>A0A939BNW9</accession>
<gene>
    <name evidence="7" type="ORF">JOC47_000772</name>
</gene>
<keyword evidence="8" id="KW-1185">Reference proteome</keyword>
<feature type="domain" description="Pus10 THUMP" evidence="6">
    <location>
        <begin position="81"/>
        <end position="156"/>
    </location>
</feature>
<evidence type="ECO:0000259" key="6">
    <source>
        <dbReference type="Pfam" id="PF22023"/>
    </source>
</evidence>
<dbReference type="RefSeq" id="WP_204700648.1">
    <property type="nucleotide sequence ID" value="NZ_JAFBDQ010000003.1"/>
</dbReference>
<evidence type="ECO:0000259" key="5">
    <source>
        <dbReference type="Pfam" id="PF21238"/>
    </source>
</evidence>
<dbReference type="EC" id="5.4.99.25" evidence="2"/>
<dbReference type="InterPro" id="IPR039894">
    <property type="entry name" value="Pus10-like"/>
</dbReference>
<dbReference type="Pfam" id="PF22023">
    <property type="entry name" value="Pus10_THUMP_arc"/>
    <property type="match status" value="1"/>
</dbReference>
<organism evidence="7 8">
    <name type="scientific">Halanaerobacter jeridensis</name>
    <dbReference type="NCBI Taxonomy" id="706427"/>
    <lineage>
        <taxon>Bacteria</taxon>
        <taxon>Bacillati</taxon>
        <taxon>Bacillota</taxon>
        <taxon>Clostridia</taxon>
        <taxon>Halanaerobiales</taxon>
        <taxon>Halobacteroidaceae</taxon>
        <taxon>Halanaerobacter</taxon>
    </lineage>
</organism>
<dbReference type="EMBL" id="JAFBDQ010000003">
    <property type="protein sequence ID" value="MBM7555938.1"/>
    <property type="molecule type" value="Genomic_DNA"/>
</dbReference>
<dbReference type="AlphaFoldDB" id="A0A939BNW9"/>
<keyword evidence="4 7" id="KW-0413">Isomerase</keyword>
<dbReference type="Gene3D" id="3.30.70.2510">
    <property type="match status" value="1"/>
</dbReference>
<dbReference type="Gene3D" id="3.30.70.3190">
    <property type="match status" value="1"/>
</dbReference>
<evidence type="ECO:0000256" key="1">
    <source>
        <dbReference type="ARBA" id="ARBA00009652"/>
    </source>
</evidence>